<protein>
    <submittedName>
        <fullName evidence="1">Uncharacterized protein</fullName>
    </submittedName>
</protein>
<accession>G2XQP8</accession>
<evidence type="ECO:0000313" key="2">
    <source>
        <dbReference type="Proteomes" id="UP000008177"/>
    </source>
</evidence>
<reference evidence="2" key="1">
    <citation type="journal article" date="2011" name="PLoS Genet.">
        <title>Genomic analysis of the necrotrophic fungal pathogens Sclerotinia sclerotiorum and Botrytis cinerea.</title>
        <authorList>
            <person name="Amselem J."/>
            <person name="Cuomo C.A."/>
            <person name="van Kan J.A."/>
            <person name="Viaud M."/>
            <person name="Benito E.P."/>
            <person name="Couloux A."/>
            <person name="Coutinho P.M."/>
            <person name="de Vries R.P."/>
            <person name="Dyer P.S."/>
            <person name="Fillinger S."/>
            <person name="Fournier E."/>
            <person name="Gout L."/>
            <person name="Hahn M."/>
            <person name="Kohn L."/>
            <person name="Lapalu N."/>
            <person name="Plummer K.M."/>
            <person name="Pradier J.M."/>
            <person name="Quevillon E."/>
            <person name="Sharon A."/>
            <person name="Simon A."/>
            <person name="ten Have A."/>
            <person name="Tudzynski B."/>
            <person name="Tudzynski P."/>
            <person name="Wincker P."/>
            <person name="Andrew M."/>
            <person name="Anthouard V."/>
            <person name="Beever R.E."/>
            <person name="Beffa R."/>
            <person name="Benoit I."/>
            <person name="Bouzid O."/>
            <person name="Brault B."/>
            <person name="Chen Z."/>
            <person name="Choquer M."/>
            <person name="Collemare J."/>
            <person name="Cotton P."/>
            <person name="Danchin E.G."/>
            <person name="Da Silva C."/>
            <person name="Gautier A."/>
            <person name="Giraud C."/>
            <person name="Giraud T."/>
            <person name="Gonzalez C."/>
            <person name="Grossetete S."/>
            <person name="Guldener U."/>
            <person name="Henrissat B."/>
            <person name="Howlett B.J."/>
            <person name="Kodira C."/>
            <person name="Kretschmer M."/>
            <person name="Lappartient A."/>
            <person name="Leroch M."/>
            <person name="Levis C."/>
            <person name="Mauceli E."/>
            <person name="Neuveglise C."/>
            <person name="Oeser B."/>
            <person name="Pearson M."/>
            <person name="Poulain J."/>
            <person name="Poussereau N."/>
            <person name="Quesneville H."/>
            <person name="Rascle C."/>
            <person name="Schumacher J."/>
            <person name="Segurens B."/>
            <person name="Sexton A."/>
            <person name="Silva E."/>
            <person name="Sirven C."/>
            <person name="Soanes D.M."/>
            <person name="Talbot N.J."/>
            <person name="Templeton M."/>
            <person name="Yandava C."/>
            <person name="Yarden O."/>
            <person name="Zeng Q."/>
            <person name="Rollins J.A."/>
            <person name="Lebrun M.H."/>
            <person name="Dickman M."/>
        </authorList>
    </citation>
    <scope>NUCLEOTIDE SEQUENCE [LARGE SCALE GENOMIC DNA]</scope>
    <source>
        <strain evidence="2">T4</strain>
    </source>
</reference>
<dbReference type="Proteomes" id="UP000008177">
    <property type="component" value="Unplaced contigs"/>
</dbReference>
<evidence type="ECO:0000313" key="1">
    <source>
        <dbReference type="EMBL" id="CCD43153.1"/>
    </source>
</evidence>
<proteinExistence type="predicted"/>
<organism evidence="1 2">
    <name type="scientific">Botryotinia fuckeliana (strain T4)</name>
    <name type="common">Noble rot fungus</name>
    <name type="synonym">Botrytis cinerea</name>
    <dbReference type="NCBI Taxonomy" id="999810"/>
    <lineage>
        <taxon>Eukaryota</taxon>
        <taxon>Fungi</taxon>
        <taxon>Dikarya</taxon>
        <taxon>Ascomycota</taxon>
        <taxon>Pezizomycotina</taxon>
        <taxon>Leotiomycetes</taxon>
        <taxon>Helotiales</taxon>
        <taxon>Sclerotiniaceae</taxon>
        <taxon>Botrytis</taxon>
    </lineage>
</organism>
<dbReference type="AlphaFoldDB" id="G2XQP8"/>
<sequence>MEFYAVYPERGRNTPIYQAPAGYRCHLPLPSCPNGPSSSNAEVSVVPKWHDDITNIIKKSMRANS</sequence>
<dbReference type="EMBL" id="FQ790252">
    <property type="protein sequence ID" value="CCD43153.1"/>
    <property type="molecule type" value="Genomic_DNA"/>
</dbReference>
<name>G2XQP8_BOTF4</name>
<dbReference type="InParanoid" id="G2XQP8"/>
<dbReference type="HOGENOM" id="CLU_2849398_0_0_1"/>
<gene>
    <name evidence="1" type="ORF">BofuT4_uP069930.1</name>
</gene>